<dbReference type="CDD" id="cd00075">
    <property type="entry name" value="HATPase"/>
    <property type="match status" value="1"/>
</dbReference>
<dbReference type="EMBL" id="JBHRSD010000014">
    <property type="protein sequence ID" value="MFC3032533.1"/>
    <property type="molecule type" value="Genomic_DNA"/>
</dbReference>
<evidence type="ECO:0000256" key="1">
    <source>
        <dbReference type="ARBA" id="ARBA00000085"/>
    </source>
</evidence>
<keyword evidence="12" id="KW-1185">Reference proteome</keyword>
<feature type="transmembrane region" description="Helical" evidence="8">
    <location>
        <begin position="455"/>
        <end position="477"/>
    </location>
</feature>
<dbReference type="PRINTS" id="PR00344">
    <property type="entry name" value="BCTRLSENSOR"/>
</dbReference>
<keyword evidence="8" id="KW-1133">Transmembrane helix</keyword>
<dbReference type="Gene3D" id="3.30.565.10">
    <property type="entry name" value="Histidine kinase-like ATPase, C-terminal domain"/>
    <property type="match status" value="1"/>
</dbReference>
<dbReference type="PROSITE" id="PS50109">
    <property type="entry name" value="HIS_KIN"/>
    <property type="match status" value="1"/>
</dbReference>
<dbReference type="Pfam" id="PF13181">
    <property type="entry name" value="TPR_8"/>
    <property type="match status" value="1"/>
</dbReference>
<evidence type="ECO:0000256" key="2">
    <source>
        <dbReference type="ARBA" id="ARBA00012438"/>
    </source>
</evidence>
<dbReference type="SUPFAM" id="SSF47384">
    <property type="entry name" value="Homodimeric domain of signal transducing histidine kinase"/>
    <property type="match status" value="1"/>
</dbReference>
<organism evidence="11 12">
    <name type="scientific">Pseudoalteromonas fenneropenaei</name>
    <dbReference type="NCBI Taxonomy" id="1737459"/>
    <lineage>
        <taxon>Bacteria</taxon>
        <taxon>Pseudomonadati</taxon>
        <taxon>Pseudomonadota</taxon>
        <taxon>Gammaproteobacteria</taxon>
        <taxon>Alteromonadales</taxon>
        <taxon>Pseudoalteromonadaceae</taxon>
        <taxon>Pseudoalteromonas</taxon>
    </lineage>
</organism>
<dbReference type="SMART" id="SM00387">
    <property type="entry name" value="HATPase_c"/>
    <property type="match status" value="1"/>
</dbReference>
<keyword evidence="11" id="KW-0547">Nucleotide-binding</keyword>
<dbReference type="PANTHER" id="PTHR45453:SF1">
    <property type="entry name" value="PHOSPHATE REGULON SENSOR PROTEIN PHOR"/>
    <property type="match status" value="1"/>
</dbReference>
<evidence type="ECO:0000256" key="8">
    <source>
        <dbReference type="SAM" id="Phobius"/>
    </source>
</evidence>
<dbReference type="InterPro" id="IPR036890">
    <property type="entry name" value="HATPase_C_sf"/>
</dbReference>
<dbReference type="InterPro" id="IPR011990">
    <property type="entry name" value="TPR-like_helical_dom_sf"/>
</dbReference>
<dbReference type="SUPFAM" id="SSF55874">
    <property type="entry name" value="ATPase domain of HSP90 chaperone/DNA topoisomerase II/histidine kinase"/>
    <property type="match status" value="1"/>
</dbReference>
<dbReference type="InterPro" id="IPR003661">
    <property type="entry name" value="HisK_dim/P_dom"/>
</dbReference>
<name>A0ABV7CIT5_9GAMM</name>
<gene>
    <name evidence="11" type="ORF">ACFOEE_08385</name>
</gene>
<evidence type="ECO:0000256" key="5">
    <source>
        <dbReference type="ARBA" id="ARBA00022777"/>
    </source>
</evidence>
<dbReference type="InterPro" id="IPR003594">
    <property type="entry name" value="HATPase_dom"/>
</dbReference>
<feature type="signal peptide" evidence="9">
    <location>
        <begin position="1"/>
        <end position="18"/>
    </location>
</feature>
<sequence length="715" mass="81139">MCRLIVVLLLLCSIPAIADLQQLDAIKLKPREQRITLLEQTLNDAQFTTYPLDYQLSYIRTLANDYRDSGNAQKALPILQQYLATNALHEPQFGYLYLSLAHSYYLLQQYDEAEKTVQLGLSFATEPQHTNLHLLLVNRLGAIYHNTGRYEDAIKLLLNNLPLAEANSNQRYLEGLYSQLGRNLERLTHYQQALEFKLKAFAIAKAIYPEENLASSYYGLGQSYLDLALYPDAKFYFQKSLELDLLKNDPLDIGHSQMKLSFSEFKLGNLESAIIFAEAARGSFITANSARDQAWVELNLSTIYLDKQQLQQAQNALQKAQLYFFAKDAEVNMQSDVWYNLARLRHLSTTPPFSYDELDKAIAIETEHGYITKHIRSLALKQQFAMANQDLSLALEISLQLAAIRQRVHEQAIELQRSIALSTLEHNRKDLTITQLELERIKQQRLVEQQKQQQLLALFVFVIVLLLSLIITAIVFYRRKLEQREKDYLATLMTQKDNLFSDISHDLRTPLTALSLTIEAVECGLMPADSDTFKKLSGKVVTLTTLVEDISELARLNSPDFKLKSEPVNVFAYLEELKDSLSLMVKQHQFTFRNQLGNGLILQLDKSRMTQVLFNLITNSAKYTHAPGQVSFSAEVTERGVYFCIEDTSPGVSDAAIPKLFERLYREDSARSQGKGNGLGLAIVKRIVSLHGGEVWASHSPLGGLKVCIIFPIVN</sequence>
<keyword evidence="6" id="KW-0902">Two-component regulatory system</keyword>
<dbReference type="Pfam" id="PF00512">
    <property type="entry name" value="HisKA"/>
    <property type="match status" value="1"/>
</dbReference>
<dbReference type="SMART" id="SM00028">
    <property type="entry name" value="TPR"/>
    <property type="match status" value="3"/>
</dbReference>
<dbReference type="Gene3D" id="1.25.40.10">
    <property type="entry name" value="Tetratricopeptide repeat domain"/>
    <property type="match status" value="3"/>
</dbReference>
<comment type="caution">
    <text evidence="11">The sequence shown here is derived from an EMBL/GenBank/DDBJ whole genome shotgun (WGS) entry which is preliminary data.</text>
</comment>
<comment type="catalytic activity">
    <reaction evidence="1">
        <text>ATP + protein L-histidine = ADP + protein N-phospho-L-histidine.</text>
        <dbReference type="EC" id="2.7.13.3"/>
    </reaction>
</comment>
<dbReference type="EC" id="2.7.13.3" evidence="2"/>
<protein>
    <recommendedName>
        <fullName evidence="2">histidine kinase</fullName>
        <ecNumber evidence="2">2.7.13.3</ecNumber>
    </recommendedName>
</protein>
<dbReference type="SUPFAM" id="SSF48452">
    <property type="entry name" value="TPR-like"/>
    <property type="match status" value="2"/>
</dbReference>
<keyword evidence="8" id="KW-0812">Transmembrane</keyword>
<evidence type="ECO:0000256" key="3">
    <source>
        <dbReference type="ARBA" id="ARBA00022553"/>
    </source>
</evidence>
<evidence type="ECO:0000256" key="9">
    <source>
        <dbReference type="SAM" id="SignalP"/>
    </source>
</evidence>
<reference evidence="12" key="1">
    <citation type="journal article" date="2019" name="Int. J. Syst. Evol. Microbiol.">
        <title>The Global Catalogue of Microorganisms (GCM) 10K type strain sequencing project: providing services to taxonomists for standard genome sequencing and annotation.</title>
        <authorList>
            <consortium name="The Broad Institute Genomics Platform"/>
            <consortium name="The Broad Institute Genome Sequencing Center for Infectious Disease"/>
            <person name="Wu L."/>
            <person name="Ma J."/>
        </authorList>
    </citation>
    <scope>NUCLEOTIDE SEQUENCE [LARGE SCALE GENOMIC DNA]</scope>
    <source>
        <strain evidence="12">KCTC 42730</strain>
    </source>
</reference>
<evidence type="ECO:0000313" key="12">
    <source>
        <dbReference type="Proteomes" id="UP001595453"/>
    </source>
</evidence>
<keyword evidence="4" id="KW-0808">Transferase</keyword>
<evidence type="ECO:0000256" key="4">
    <source>
        <dbReference type="ARBA" id="ARBA00022679"/>
    </source>
</evidence>
<dbReference type="Proteomes" id="UP001595453">
    <property type="component" value="Unassembled WGS sequence"/>
</dbReference>
<dbReference type="Gene3D" id="1.10.287.130">
    <property type="match status" value="1"/>
</dbReference>
<dbReference type="GO" id="GO:0005524">
    <property type="term" value="F:ATP binding"/>
    <property type="evidence" value="ECO:0007669"/>
    <property type="project" value="UniProtKB-KW"/>
</dbReference>
<evidence type="ECO:0000256" key="6">
    <source>
        <dbReference type="ARBA" id="ARBA00023012"/>
    </source>
</evidence>
<dbReference type="InterPro" id="IPR005467">
    <property type="entry name" value="His_kinase_dom"/>
</dbReference>
<keyword evidence="9" id="KW-0732">Signal</keyword>
<keyword evidence="11" id="KW-0067">ATP-binding</keyword>
<feature type="chain" id="PRO_5046358916" description="histidine kinase" evidence="9">
    <location>
        <begin position="19"/>
        <end position="715"/>
    </location>
</feature>
<dbReference type="InterPro" id="IPR050351">
    <property type="entry name" value="BphY/WalK/GraS-like"/>
</dbReference>
<dbReference type="InterPro" id="IPR004358">
    <property type="entry name" value="Sig_transdc_His_kin-like_C"/>
</dbReference>
<accession>A0ABV7CIT5</accession>
<keyword evidence="5" id="KW-0418">Kinase</keyword>
<dbReference type="RefSeq" id="WP_377123135.1">
    <property type="nucleotide sequence ID" value="NZ_JBHRSD010000014.1"/>
</dbReference>
<dbReference type="CDD" id="cd00082">
    <property type="entry name" value="HisKA"/>
    <property type="match status" value="1"/>
</dbReference>
<keyword evidence="8" id="KW-0472">Membrane</keyword>
<dbReference type="InterPro" id="IPR036097">
    <property type="entry name" value="HisK_dim/P_sf"/>
</dbReference>
<evidence type="ECO:0000313" key="11">
    <source>
        <dbReference type="EMBL" id="MFC3032533.1"/>
    </source>
</evidence>
<dbReference type="PROSITE" id="PS50005">
    <property type="entry name" value="TPR"/>
    <property type="match status" value="1"/>
</dbReference>
<dbReference type="SMART" id="SM00388">
    <property type="entry name" value="HisKA"/>
    <property type="match status" value="1"/>
</dbReference>
<keyword evidence="7" id="KW-0802">TPR repeat</keyword>
<feature type="repeat" description="TPR" evidence="7">
    <location>
        <begin position="214"/>
        <end position="247"/>
    </location>
</feature>
<dbReference type="Pfam" id="PF02518">
    <property type="entry name" value="HATPase_c"/>
    <property type="match status" value="1"/>
</dbReference>
<dbReference type="PANTHER" id="PTHR45453">
    <property type="entry name" value="PHOSPHATE REGULON SENSOR PROTEIN PHOR"/>
    <property type="match status" value="1"/>
</dbReference>
<keyword evidence="3" id="KW-0597">Phosphoprotein</keyword>
<evidence type="ECO:0000256" key="7">
    <source>
        <dbReference type="PROSITE-ProRule" id="PRU00339"/>
    </source>
</evidence>
<dbReference type="InterPro" id="IPR019734">
    <property type="entry name" value="TPR_rpt"/>
</dbReference>
<evidence type="ECO:0000259" key="10">
    <source>
        <dbReference type="PROSITE" id="PS50109"/>
    </source>
</evidence>
<feature type="domain" description="Histidine kinase" evidence="10">
    <location>
        <begin position="502"/>
        <end position="715"/>
    </location>
</feature>
<proteinExistence type="predicted"/>